<dbReference type="GO" id="GO:0003700">
    <property type="term" value="F:DNA-binding transcription factor activity"/>
    <property type="evidence" value="ECO:0007669"/>
    <property type="project" value="InterPro"/>
</dbReference>
<keyword evidence="4" id="KW-1185">Reference proteome</keyword>
<dbReference type="RefSeq" id="WP_057749921.1">
    <property type="nucleotide sequence ID" value="NZ_BJVH01000004.1"/>
</dbReference>
<dbReference type="GO" id="GO:0097063">
    <property type="term" value="F:cadmium ion sensor activity"/>
    <property type="evidence" value="ECO:0007669"/>
    <property type="project" value="TreeGrafter"/>
</dbReference>
<accession>A0A0R2IPK1</accession>
<gene>
    <name evidence="3" type="ORF">IV80_GL001131</name>
</gene>
<dbReference type="AlphaFoldDB" id="A0A0R2IPK1"/>
<evidence type="ECO:0000313" key="4">
    <source>
        <dbReference type="Proteomes" id="UP000051568"/>
    </source>
</evidence>
<dbReference type="EMBL" id="JQBR01000003">
    <property type="protein sequence ID" value="KRN67041.1"/>
    <property type="molecule type" value="Genomic_DNA"/>
</dbReference>
<dbReference type="SUPFAM" id="SSF46785">
    <property type="entry name" value="Winged helix' DNA-binding domain"/>
    <property type="match status" value="1"/>
</dbReference>
<dbReference type="Proteomes" id="UP000051568">
    <property type="component" value="Unassembled WGS sequence"/>
</dbReference>
<dbReference type="GO" id="GO:0003677">
    <property type="term" value="F:DNA binding"/>
    <property type="evidence" value="ECO:0007669"/>
    <property type="project" value="UniProtKB-KW"/>
</dbReference>
<dbReference type="STRING" id="319652.IV80_GL001131"/>
<comment type="caution">
    <text evidence="3">The sequence shown here is derived from an EMBL/GenBank/DDBJ whole genome shotgun (WGS) entry which is preliminary data.</text>
</comment>
<dbReference type="InterPro" id="IPR036388">
    <property type="entry name" value="WH-like_DNA-bd_sf"/>
</dbReference>
<dbReference type="Pfam" id="PF12840">
    <property type="entry name" value="HTH_20"/>
    <property type="match status" value="1"/>
</dbReference>
<dbReference type="GO" id="GO:0032791">
    <property type="term" value="F:lead ion binding"/>
    <property type="evidence" value="ECO:0007669"/>
    <property type="project" value="TreeGrafter"/>
</dbReference>
<dbReference type="SMART" id="SM00418">
    <property type="entry name" value="HTH_ARSR"/>
    <property type="match status" value="1"/>
</dbReference>
<organism evidence="3 4">
    <name type="scientific">Pediococcus cellicola</name>
    <dbReference type="NCBI Taxonomy" id="319652"/>
    <lineage>
        <taxon>Bacteria</taxon>
        <taxon>Bacillati</taxon>
        <taxon>Bacillota</taxon>
        <taxon>Bacilli</taxon>
        <taxon>Lactobacillales</taxon>
        <taxon>Lactobacillaceae</taxon>
        <taxon>Pediococcus</taxon>
    </lineage>
</organism>
<evidence type="ECO:0000313" key="3">
    <source>
        <dbReference type="EMBL" id="KRN67041.1"/>
    </source>
</evidence>
<protein>
    <submittedName>
        <fullName evidence="3">Transcriptional regulator, ArsR family protein</fullName>
    </submittedName>
</protein>
<evidence type="ECO:0000256" key="1">
    <source>
        <dbReference type="ARBA" id="ARBA00023125"/>
    </source>
</evidence>
<dbReference type="GO" id="GO:0046686">
    <property type="term" value="P:response to cadmium ion"/>
    <property type="evidence" value="ECO:0007669"/>
    <property type="project" value="TreeGrafter"/>
</dbReference>
<feature type="domain" description="HTH arsR-type" evidence="2">
    <location>
        <begin position="1"/>
        <end position="94"/>
    </location>
</feature>
<dbReference type="CDD" id="cd00090">
    <property type="entry name" value="HTH_ARSR"/>
    <property type="match status" value="1"/>
</dbReference>
<sequence length="234" mass="26523">MNKLPDVSLIAEVFSNKTRVAVLDALMDGCAHTVNELSTLAKITPQTVDYHLQKLLLLNWIKLEKYGRFHYYSLISKDVASVLENLSPLAPSKKISTFNDNKSYKRIYYGRTCYDHLAGKLGVGLTQTFLNNNVIIEKNNDFLVTTSGSNYLQKNFNLNLAQLSQKKRAFCKPCLDWSERKDHIAGAVGNAIFISLLKREFVIKSENSRAVELTRKGEIFLNDTIGLNLHLEYS</sequence>
<dbReference type="OrthoDB" id="9797716at2"/>
<dbReference type="InterPro" id="IPR001845">
    <property type="entry name" value="HTH_ArsR_DNA-bd_dom"/>
</dbReference>
<evidence type="ECO:0000259" key="2">
    <source>
        <dbReference type="PROSITE" id="PS50987"/>
    </source>
</evidence>
<name>A0A0R2IPK1_9LACO</name>
<dbReference type="PROSITE" id="PS50987">
    <property type="entry name" value="HTH_ARSR_2"/>
    <property type="match status" value="1"/>
</dbReference>
<dbReference type="PANTHER" id="PTHR39168">
    <property type="entry name" value="TRANSCRIPTIONAL REGULATOR-RELATED"/>
    <property type="match status" value="1"/>
</dbReference>
<dbReference type="PATRIC" id="fig|319652.3.peg.1143"/>
<proteinExistence type="predicted"/>
<dbReference type="Gene3D" id="1.10.10.10">
    <property type="entry name" value="Winged helix-like DNA-binding domain superfamily/Winged helix DNA-binding domain"/>
    <property type="match status" value="1"/>
</dbReference>
<dbReference type="InterPro" id="IPR011991">
    <property type="entry name" value="ArsR-like_HTH"/>
</dbReference>
<reference evidence="3 4" key="1">
    <citation type="journal article" date="2015" name="Genome Announc.">
        <title>Expanding the biotechnology potential of lactobacilli through comparative genomics of 213 strains and associated genera.</title>
        <authorList>
            <person name="Sun Z."/>
            <person name="Harris H.M."/>
            <person name="McCann A."/>
            <person name="Guo C."/>
            <person name="Argimon S."/>
            <person name="Zhang W."/>
            <person name="Yang X."/>
            <person name="Jeffery I.B."/>
            <person name="Cooney J.C."/>
            <person name="Kagawa T.F."/>
            <person name="Liu W."/>
            <person name="Song Y."/>
            <person name="Salvetti E."/>
            <person name="Wrobel A."/>
            <person name="Rasinkangas P."/>
            <person name="Parkhill J."/>
            <person name="Rea M.C."/>
            <person name="O'Sullivan O."/>
            <person name="Ritari J."/>
            <person name="Douillard F.P."/>
            <person name="Paul Ross R."/>
            <person name="Yang R."/>
            <person name="Briner A.E."/>
            <person name="Felis G.E."/>
            <person name="de Vos W.M."/>
            <person name="Barrangou R."/>
            <person name="Klaenhammer T.R."/>
            <person name="Caufield P.W."/>
            <person name="Cui Y."/>
            <person name="Zhang H."/>
            <person name="O'Toole P.W."/>
        </authorList>
    </citation>
    <scope>NUCLEOTIDE SEQUENCE [LARGE SCALE GENOMIC DNA]</scope>
    <source>
        <strain evidence="3 4">DSM 17757</strain>
    </source>
</reference>
<keyword evidence="1" id="KW-0238">DNA-binding</keyword>
<dbReference type="GO" id="GO:0010288">
    <property type="term" value="P:response to lead ion"/>
    <property type="evidence" value="ECO:0007669"/>
    <property type="project" value="TreeGrafter"/>
</dbReference>
<dbReference type="PANTHER" id="PTHR39168:SF1">
    <property type="entry name" value="TRANSCRIPTIONAL REGULATORY PROTEIN"/>
    <property type="match status" value="1"/>
</dbReference>
<dbReference type="InterPro" id="IPR052543">
    <property type="entry name" value="HTH_Metal-responsive_Reg"/>
</dbReference>
<dbReference type="InterPro" id="IPR036390">
    <property type="entry name" value="WH_DNA-bd_sf"/>
</dbReference>